<keyword evidence="4" id="KW-1185">Reference proteome</keyword>
<organism evidence="3 4">
    <name type="scientific">Clostridium aminobutyricum</name>
    <dbReference type="NCBI Taxonomy" id="33953"/>
    <lineage>
        <taxon>Bacteria</taxon>
        <taxon>Bacillati</taxon>
        <taxon>Bacillota</taxon>
        <taxon>Clostridia</taxon>
        <taxon>Eubacteriales</taxon>
        <taxon>Clostridiaceae</taxon>
        <taxon>Clostridium</taxon>
    </lineage>
</organism>
<dbReference type="Proteomes" id="UP000664545">
    <property type="component" value="Unassembled WGS sequence"/>
</dbReference>
<dbReference type="SMART" id="SM00267">
    <property type="entry name" value="GGDEF"/>
    <property type="match status" value="1"/>
</dbReference>
<dbReference type="InterPro" id="IPR059127">
    <property type="entry name" value="Diguanyl_cycl_sensor_dom"/>
</dbReference>
<evidence type="ECO:0000259" key="1">
    <source>
        <dbReference type="PROSITE" id="PS50112"/>
    </source>
</evidence>
<dbReference type="PANTHER" id="PTHR45138:SF9">
    <property type="entry name" value="DIGUANYLATE CYCLASE DGCM-RELATED"/>
    <property type="match status" value="1"/>
</dbReference>
<dbReference type="FunFam" id="3.30.70.270:FF:000001">
    <property type="entry name" value="Diguanylate cyclase domain protein"/>
    <property type="match status" value="1"/>
</dbReference>
<dbReference type="InterPro" id="IPR000160">
    <property type="entry name" value="GGDEF_dom"/>
</dbReference>
<dbReference type="Gene3D" id="3.30.450.20">
    <property type="entry name" value="PAS domain"/>
    <property type="match status" value="2"/>
</dbReference>
<dbReference type="RefSeq" id="WP_206583374.1">
    <property type="nucleotide sequence ID" value="NZ_JAFJZZ010000010.1"/>
</dbReference>
<feature type="domain" description="PAS" evidence="1">
    <location>
        <begin position="40"/>
        <end position="77"/>
    </location>
</feature>
<dbReference type="SMART" id="SM00086">
    <property type="entry name" value="PAC"/>
    <property type="match status" value="2"/>
</dbReference>
<dbReference type="Pfam" id="PF13426">
    <property type="entry name" value="PAS_9"/>
    <property type="match status" value="1"/>
</dbReference>
<dbReference type="InterPro" id="IPR043128">
    <property type="entry name" value="Rev_trsase/Diguanyl_cyclase"/>
</dbReference>
<dbReference type="InterPro" id="IPR001610">
    <property type="entry name" value="PAC"/>
</dbReference>
<dbReference type="EMBL" id="JAFJZZ010000010">
    <property type="protein sequence ID" value="MBN7774537.1"/>
    <property type="molecule type" value="Genomic_DNA"/>
</dbReference>
<dbReference type="InterPro" id="IPR050469">
    <property type="entry name" value="Diguanylate_Cyclase"/>
</dbReference>
<dbReference type="CDD" id="cd01949">
    <property type="entry name" value="GGDEF"/>
    <property type="match status" value="1"/>
</dbReference>
<evidence type="ECO:0000313" key="3">
    <source>
        <dbReference type="EMBL" id="MBN7774537.1"/>
    </source>
</evidence>
<dbReference type="PANTHER" id="PTHR45138">
    <property type="entry name" value="REGULATORY COMPONENTS OF SENSORY TRANSDUCTION SYSTEM"/>
    <property type="match status" value="1"/>
</dbReference>
<protein>
    <submittedName>
        <fullName evidence="3">Sensor domain-containing diguanylate cyclase</fullName>
    </submittedName>
</protein>
<dbReference type="InterPro" id="IPR000014">
    <property type="entry name" value="PAS"/>
</dbReference>
<gene>
    <name evidence="3" type="ORF">JYB65_14310</name>
</gene>
<evidence type="ECO:0000313" key="4">
    <source>
        <dbReference type="Proteomes" id="UP000664545"/>
    </source>
</evidence>
<sequence>MVTNDFKSDAALREKSNLENLKNNSNERAIRDIKVPLGSIMDAVRDAIVILDGLGRIVTLNLLAAQFFGYSHDEMIGTKLCDYVLSDEKFDEHYRNSFITFQEDEEKKLFRKGTELKIKQKEGKEIEVNLSFSFLEIGNSRYAMGIFRDTTDIKNTLIELENSRKQYEQLTENAPLGIISCDEDGNIVYVNQKTLEILGSPSVEETKKINLRELPLLVDAGFSTVLTDCLEMDKTVSYEMDYESKWHKRVWLRVHIKPRVDRGTVIGAQIIIEDISEKRKFEEEKRNEQERQRRMLKGIPSPAWLISKDFRILAQNDVAMALFKKKIGDDCRNESSLGEASFFYQEPFDIGESNNKEVQWEDSVWDTWWIPVGEDVYLYYATNITKYKKIEEKLFQLSVTDELTNTYNRRYFVQRLEEEIERANRAEGKFSLIMLDIDHFKEINDTLGHNVGDLVLKRCTQEVLQNRIRRIDKLARWGGEEFVLLLPGTTMSNAIILAEDLRENLSKLEIEEVGRVTASFGIVEFTVGDTVETIIQKADEMMYKAKAAGRNCVQYE</sequence>
<evidence type="ECO:0000259" key="2">
    <source>
        <dbReference type="PROSITE" id="PS50887"/>
    </source>
</evidence>
<dbReference type="NCBIfam" id="TIGR00229">
    <property type="entry name" value="sensory_box"/>
    <property type="match status" value="2"/>
</dbReference>
<dbReference type="InterPro" id="IPR035965">
    <property type="entry name" value="PAS-like_dom_sf"/>
</dbReference>
<dbReference type="SUPFAM" id="SSF55073">
    <property type="entry name" value="Nucleotide cyclase"/>
    <property type="match status" value="1"/>
</dbReference>
<dbReference type="Pfam" id="PF00990">
    <property type="entry name" value="GGDEF"/>
    <property type="match status" value="1"/>
</dbReference>
<dbReference type="PROSITE" id="PS50112">
    <property type="entry name" value="PAS"/>
    <property type="match status" value="2"/>
</dbReference>
<dbReference type="GO" id="GO:0052621">
    <property type="term" value="F:diguanylate cyclase activity"/>
    <property type="evidence" value="ECO:0007669"/>
    <property type="project" value="TreeGrafter"/>
</dbReference>
<comment type="caution">
    <text evidence="3">The sequence shown here is derived from an EMBL/GenBank/DDBJ whole genome shotgun (WGS) entry which is preliminary data.</text>
</comment>
<feature type="domain" description="GGDEF" evidence="2">
    <location>
        <begin position="428"/>
        <end position="556"/>
    </location>
</feature>
<feature type="domain" description="PAS" evidence="1">
    <location>
        <begin position="163"/>
        <end position="199"/>
    </location>
</feature>
<name>A0A939II43_CLOAM</name>
<dbReference type="Pfam" id="PF24820">
    <property type="entry name" value="Diguanyl_cycl_sensor"/>
    <property type="match status" value="1"/>
</dbReference>
<accession>A0A939II43</accession>
<proteinExistence type="predicted"/>
<dbReference type="AlphaFoldDB" id="A0A939II43"/>
<dbReference type="NCBIfam" id="TIGR00254">
    <property type="entry name" value="GGDEF"/>
    <property type="match status" value="1"/>
</dbReference>
<dbReference type="CDD" id="cd00130">
    <property type="entry name" value="PAS"/>
    <property type="match status" value="2"/>
</dbReference>
<dbReference type="SUPFAM" id="SSF55785">
    <property type="entry name" value="PYP-like sensor domain (PAS domain)"/>
    <property type="match status" value="3"/>
</dbReference>
<dbReference type="SMART" id="SM00091">
    <property type="entry name" value="PAS"/>
    <property type="match status" value="3"/>
</dbReference>
<dbReference type="Gene3D" id="3.30.70.270">
    <property type="match status" value="1"/>
</dbReference>
<dbReference type="InterPro" id="IPR029787">
    <property type="entry name" value="Nucleotide_cyclase"/>
</dbReference>
<reference evidence="3" key="1">
    <citation type="submission" date="2021-02" db="EMBL/GenBank/DDBJ databases">
        <title>Abyssanaerobacter marinus gen.nov., sp., nov, anaerobic bacterium isolated from the Onnuri vent field of Indian Ocean and suggestion of Mogibacteriaceae fam. nov., and proposal of reclassification of ambiguous this family's genus member.</title>
        <authorList>
            <person name="Kim Y.J."/>
            <person name="Yang J.-A."/>
        </authorList>
    </citation>
    <scope>NUCLEOTIDE SEQUENCE</scope>
    <source>
        <strain evidence="3">DSM 2634</strain>
    </source>
</reference>
<dbReference type="PROSITE" id="PS50887">
    <property type="entry name" value="GGDEF"/>
    <property type="match status" value="1"/>
</dbReference>